<evidence type="ECO:0000313" key="3">
    <source>
        <dbReference type="Proteomes" id="UP000293550"/>
    </source>
</evidence>
<evidence type="ECO:0000256" key="1">
    <source>
        <dbReference type="SAM" id="Phobius"/>
    </source>
</evidence>
<dbReference type="EMBL" id="SCFB01000020">
    <property type="protein sequence ID" value="RZI45268.1"/>
    <property type="molecule type" value="Genomic_DNA"/>
</dbReference>
<feature type="transmembrane region" description="Helical" evidence="1">
    <location>
        <begin position="41"/>
        <end position="65"/>
    </location>
</feature>
<name>A0A4Q7DGF5_9PROT</name>
<protein>
    <submittedName>
        <fullName evidence="2">Uncharacterized protein</fullName>
    </submittedName>
</protein>
<dbReference type="Proteomes" id="UP000293550">
    <property type="component" value="Unassembled WGS sequence"/>
</dbReference>
<sequence length="83" mass="9262">MLKLLRVLHVLLVLVALVLVPVAIAHVVLPREWCLFSGYYLILLYTSVLLILGGIFTFPIVIGILKKREDMLSALPAEHDRAA</sequence>
<dbReference type="RefSeq" id="WP_130154547.1">
    <property type="nucleotide sequence ID" value="NZ_SCFB01000020.1"/>
</dbReference>
<comment type="caution">
    <text evidence="2">The sequence shown here is derived from an EMBL/GenBank/DDBJ whole genome shotgun (WGS) entry which is preliminary data.</text>
</comment>
<keyword evidence="3" id="KW-1185">Reference proteome</keyword>
<keyword evidence="1" id="KW-0472">Membrane</keyword>
<gene>
    <name evidence="2" type="ORF">EQU50_07710</name>
</gene>
<keyword evidence="1" id="KW-1133">Transmembrane helix</keyword>
<organism evidence="2 3">
    <name type="scientific">Candidatus Finniella inopinata</name>
    <dbReference type="NCBI Taxonomy" id="1696036"/>
    <lineage>
        <taxon>Bacteria</taxon>
        <taxon>Pseudomonadati</taxon>
        <taxon>Pseudomonadota</taxon>
        <taxon>Alphaproteobacteria</taxon>
        <taxon>Holosporales</taxon>
        <taxon>Candidatus Paracaedibacteraceae</taxon>
        <taxon>Candidatus Finniella</taxon>
    </lineage>
</organism>
<keyword evidence="1" id="KW-0812">Transmembrane</keyword>
<accession>A0A4Q7DGF5</accession>
<proteinExistence type="predicted"/>
<evidence type="ECO:0000313" key="2">
    <source>
        <dbReference type="EMBL" id="RZI45268.1"/>
    </source>
</evidence>
<reference evidence="2 3" key="1">
    <citation type="submission" date="2018-10" db="EMBL/GenBank/DDBJ databases">
        <title>An updated phylogeny of the Alphaproteobacteria reveals that the parasitic Rickettsiales and Holosporales have independent origins.</title>
        <authorList>
            <person name="Munoz-Gomez S.A."/>
            <person name="Hess S."/>
            <person name="Burger G."/>
            <person name="Lang B.F."/>
            <person name="Susko E."/>
            <person name="Slamovits C.H."/>
            <person name="Roger A.J."/>
        </authorList>
    </citation>
    <scope>NUCLEOTIDE SEQUENCE [LARGE SCALE GENOMIC DNA]</scope>
    <source>
        <strain evidence="2">HOLO01</strain>
    </source>
</reference>
<dbReference type="AlphaFoldDB" id="A0A4Q7DGF5"/>